<feature type="domain" description="SCP" evidence="3">
    <location>
        <begin position="51"/>
        <end position="190"/>
    </location>
</feature>
<dbReference type="SMART" id="SM00198">
    <property type="entry name" value="SCP"/>
    <property type="match status" value="1"/>
</dbReference>
<dbReference type="Pfam" id="PF00188">
    <property type="entry name" value="CAP"/>
    <property type="match status" value="1"/>
</dbReference>
<dbReference type="RefSeq" id="WP_104984908.1">
    <property type="nucleotide sequence ID" value="NZ_CP012673.1"/>
</dbReference>
<keyword evidence="2" id="KW-0732">Signal</keyword>
<dbReference type="OrthoDB" id="9794228at2"/>
<evidence type="ECO:0000313" key="4">
    <source>
        <dbReference type="EMBL" id="AUX46776.1"/>
    </source>
</evidence>
<evidence type="ECO:0000259" key="3">
    <source>
        <dbReference type="SMART" id="SM00198"/>
    </source>
</evidence>
<reference evidence="4 5" key="1">
    <citation type="submission" date="2015-09" db="EMBL/GenBank/DDBJ databases">
        <title>Sorangium comparison.</title>
        <authorList>
            <person name="Zaburannyi N."/>
            <person name="Bunk B."/>
            <person name="Overmann J."/>
            <person name="Mueller R."/>
        </authorList>
    </citation>
    <scope>NUCLEOTIDE SEQUENCE [LARGE SCALE GENOMIC DNA]</scope>
    <source>
        <strain evidence="4 5">So ce26</strain>
    </source>
</reference>
<feature type="region of interest" description="Disordered" evidence="1">
    <location>
        <begin position="28"/>
        <end position="53"/>
    </location>
</feature>
<accession>A0A2L0F5E9</accession>
<feature type="signal peptide" evidence="2">
    <location>
        <begin position="1"/>
        <end position="22"/>
    </location>
</feature>
<dbReference type="SUPFAM" id="SSF55797">
    <property type="entry name" value="PR-1-like"/>
    <property type="match status" value="1"/>
</dbReference>
<dbReference type="EMBL" id="CP012673">
    <property type="protein sequence ID" value="AUX46776.1"/>
    <property type="molecule type" value="Genomic_DNA"/>
</dbReference>
<dbReference type="Proteomes" id="UP000238348">
    <property type="component" value="Chromosome"/>
</dbReference>
<dbReference type="Gene3D" id="3.40.33.10">
    <property type="entry name" value="CAP"/>
    <property type="match status" value="1"/>
</dbReference>
<dbReference type="InterPro" id="IPR001283">
    <property type="entry name" value="CRISP-related"/>
</dbReference>
<protein>
    <submittedName>
        <fullName evidence="4">Fis family transcriptional regulator</fullName>
    </submittedName>
</protein>
<evidence type="ECO:0000256" key="1">
    <source>
        <dbReference type="SAM" id="MobiDB-lite"/>
    </source>
</evidence>
<dbReference type="PANTHER" id="PTHR10334">
    <property type="entry name" value="CYSTEINE-RICH SECRETORY PROTEIN-RELATED"/>
    <property type="match status" value="1"/>
</dbReference>
<dbReference type="InterPro" id="IPR035940">
    <property type="entry name" value="CAP_sf"/>
</dbReference>
<gene>
    <name evidence="4" type="primary">fis</name>
    <name evidence="4" type="ORF">SOCE26_082850</name>
</gene>
<proteinExistence type="predicted"/>
<evidence type="ECO:0000313" key="5">
    <source>
        <dbReference type="Proteomes" id="UP000238348"/>
    </source>
</evidence>
<sequence>MKTLRPQLCIVALFPLALVLTAACGDASDDVEGNDRPGGSGPGGQTSGEPPAIRGMTAAHNRARAAVDPPADPPLRPLSWSPEIAAAAQAYAEKCVWDHSDTDYGENLYATSNTSATPDEVVATWVAEVDDYDLEGNTCSGTCGHYTQVVWADSLELGCGVADCTSGSPLGGDAWQIWVCNYDPPGNYIGERPY</sequence>
<feature type="compositionally biased region" description="Gly residues" evidence="1">
    <location>
        <begin position="36"/>
        <end position="46"/>
    </location>
</feature>
<dbReference type="PROSITE" id="PS51257">
    <property type="entry name" value="PROKAR_LIPOPROTEIN"/>
    <property type="match status" value="1"/>
</dbReference>
<dbReference type="InterPro" id="IPR014044">
    <property type="entry name" value="CAP_dom"/>
</dbReference>
<dbReference type="PROSITE" id="PS01009">
    <property type="entry name" value="CRISP_1"/>
    <property type="match status" value="1"/>
</dbReference>
<evidence type="ECO:0000256" key="2">
    <source>
        <dbReference type="SAM" id="SignalP"/>
    </source>
</evidence>
<organism evidence="4 5">
    <name type="scientific">Sorangium cellulosum</name>
    <name type="common">Polyangium cellulosum</name>
    <dbReference type="NCBI Taxonomy" id="56"/>
    <lineage>
        <taxon>Bacteria</taxon>
        <taxon>Pseudomonadati</taxon>
        <taxon>Myxococcota</taxon>
        <taxon>Polyangia</taxon>
        <taxon>Polyangiales</taxon>
        <taxon>Polyangiaceae</taxon>
        <taxon>Sorangium</taxon>
    </lineage>
</organism>
<dbReference type="AlphaFoldDB" id="A0A2L0F5E9"/>
<dbReference type="InterPro" id="IPR018244">
    <property type="entry name" value="Allrgn_V5/Tpx1_CS"/>
</dbReference>
<dbReference type="PRINTS" id="PR00837">
    <property type="entry name" value="V5TPXLIKE"/>
</dbReference>
<feature type="chain" id="PRO_5014837103" evidence="2">
    <location>
        <begin position="23"/>
        <end position="194"/>
    </location>
</feature>
<dbReference type="GO" id="GO:0005576">
    <property type="term" value="C:extracellular region"/>
    <property type="evidence" value="ECO:0007669"/>
    <property type="project" value="InterPro"/>
</dbReference>
<name>A0A2L0F5E9_SORCE</name>